<keyword evidence="9" id="KW-1185">Reference proteome</keyword>
<evidence type="ECO:0000256" key="4">
    <source>
        <dbReference type="ARBA" id="ARBA00023172"/>
    </source>
</evidence>
<feature type="domain" description="Helix-hairpin-helix DNA-binding motif class 1" evidence="7">
    <location>
        <begin position="73"/>
        <end position="92"/>
    </location>
</feature>
<reference evidence="8 9" key="1">
    <citation type="submission" date="2020-08" db="EMBL/GenBank/DDBJ databases">
        <title>Exploring microbial biodiversity for novel pathways involved in the catabolism of aromatic compounds derived from lignin.</title>
        <authorList>
            <person name="Elkins J."/>
        </authorList>
    </citation>
    <scope>NUCLEOTIDE SEQUENCE [LARGE SCALE GENOMIC DNA]</scope>
    <source>
        <strain evidence="8 9">B1D3A</strain>
    </source>
</reference>
<evidence type="ECO:0000259" key="7">
    <source>
        <dbReference type="SMART" id="SM00278"/>
    </source>
</evidence>
<comment type="domain">
    <text evidence="6">Has three domains with a flexible linker between the domains II and III and assumes an 'L' shape. Domain III is highly mobile and contacts RuvB.</text>
</comment>
<dbReference type="SMART" id="SM00278">
    <property type="entry name" value="HhH1"/>
    <property type="match status" value="2"/>
</dbReference>
<dbReference type="RefSeq" id="WP_184156758.1">
    <property type="nucleotide sequence ID" value="NZ_JACHKA010000001.1"/>
</dbReference>
<proteinExistence type="inferred from homology"/>
<evidence type="ECO:0000256" key="1">
    <source>
        <dbReference type="ARBA" id="ARBA00022490"/>
    </source>
</evidence>
<dbReference type="InterPro" id="IPR013849">
    <property type="entry name" value="DNA_helicase_Holl-junc_RuvA_I"/>
</dbReference>
<dbReference type="Gene3D" id="1.10.150.20">
    <property type="entry name" value="5' to 3' exonuclease, C-terminal subdomain"/>
    <property type="match status" value="1"/>
</dbReference>
<keyword evidence="8" id="KW-0378">Hydrolase</keyword>
<gene>
    <name evidence="6" type="primary">ruvA</name>
    <name evidence="8" type="ORF">HNP60_003987</name>
</gene>
<dbReference type="SUPFAM" id="SSF50249">
    <property type="entry name" value="Nucleic acid-binding proteins"/>
    <property type="match status" value="1"/>
</dbReference>
<dbReference type="Proteomes" id="UP001138540">
    <property type="component" value="Unassembled WGS sequence"/>
</dbReference>
<comment type="function">
    <text evidence="6">The RuvA-RuvB-RuvC complex processes Holliday junction (HJ) DNA during genetic recombination and DNA repair, while the RuvA-RuvB complex plays an important role in the rescue of blocked DNA replication forks via replication fork reversal (RFR). RuvA specifically binds to HJ cruciform DNA, conferring on it an open structure. The RuvB hexamer acts as an ATP-dependent pump, pulling dsDNA into and through the RuvAB complex. HJ branch migration allows RuvC to scan DNA until it finds its consensus sequence, where it cleaves and resolves the cruciform DNA.</text>
</comment>
<dbReference type="GO" id="GO:0016787">
    <property type="term" value="F:hydrolase activity"/>
    <property type="evidence" value="ECO:0007669"/>
    <property type="project" value="UniProtKB-KW"/>
</dbReference>
<evidence type="ECO:0000313" key="9">
    <source>
        <dbReference type="Proteomes" id="UP001138540"/>
    </source>
</evidence>
<dbReference type="HAMAP" id="MF_00031">
    <property type="entry name" value="DNA_HJ_migration_RuvA"/>
    <property type="match status" value="1"/>
</dbReference>
<keyword evidence="1 6" id="KW-0963">Cytoplasm</keyword>
<feature type="region of interest" description="Domain I" evidence="6">
    <location>
        <begin position="1"/>
        <end position="64"/>
    </location>
</feature>
<keyword evidence="8" id="KW-0067">ATP-binding</keyword>
<dbReference type="InterPro" id="IPR003583">
    <property type="entry name" value="Hlx-hairpin-Hlx_DNA-bd_motif"/>
</dbReference>
<dbReference type="GO" id="GO:0003678">
    <property type="term" value="F:DNA helicase activity"/>
    <property type="evidence" value="ECO:0007669"/>
    <property type="project" value="UniProtKB-EC"/>
</dbReference>
<dbReference type="InterPro" id="IPR010994">
    <property type="entry name" value="RuvA_2-like"/>
</dbReference>
<dbReference type="InterPro" id="IPR011114">
    <property type="entry name" value="RuvA_C"/>
</dbReference>
<evidence type="ECO:0000256" key="5">
    <source>
        <dbReference type="ARBA" id="ARBA00023204"/>
    </source>
</evidence>
<sequence>MIAHLKGLLVSTGADNAVVDVGGVGYLVGMSTRSLAALGRPGEHVMIHTEMLVGEEFIRLVGFASEAERDWFRLLTSVQGVGARVALAILSVLDPNELHRAVAAQDKAMVARANGVGPKLAERIVRELKDRTGTIASGPLPIGGGQGGIAPAAGSGVEADAMAALASLGFRPGEASLAVNAALAELGDDISLDRLVRLALRKAAK</sequence>
<dbReference type="CDD" id="cd14332">
    <property type="entry name" value="UBA_RuvA_C"/>
    <property type="match status" value="1"/>
</dbReference>
<comment type="subcellular location">
    <subcellularLocation>
        <location evidence="6">Cytoplasm</location>
    </subcellularLocation>
</comment>
<dbReference type="InterPro" id="IPR000085">
    <property type="entry name" value="RuvA"/>
</dbReference>
<name>A0ABR6NNF1_9SPHN</name>
<keyword evidence="4 6" id="KW-0233">DNA recombination</keyword>
<dbReference type="Pfam" id="PF07499">
    <property type="entry name" value="RuvA_C"/>
    <property type="match status" value="1"/>
</dbReference>
<dbReference type="InterPro" id="IPR012340">
    <property type="entry name" value="NA-bd_OB-fold"/>
</dbReference>
<evidence type="ECO:0000313" key="8">
    <source>
        <dbReference type="EMBL" id="MBB5988013.1"/>
    </source>
</evidence>
<comment type="similarity">
    <text evidence="6">Belongs to the RuvA family.</text>
</comment>
<evidence type="ECO:0000256" key="3">
    <source>
        <dbReference type="ARBA" id="ARBA00023125"/>
    </source>
</evidence>
<accession>A0ABR6NNF1</accession>
<protein>
    <recommendedName>
        <fullName evidence="6">Holliday junction branch migration complex subunit RuvA</fullName>
    </recommendedName>
</protein>
<dbReference type="Gene3D" id="1.10.8.10">
    <property type="entry name" value="DNA helicase RuvA subunit, C-terminal domain"/>
    <property type="match status" value="1"/>
</dbReference>
<dbReference type="Pfam" id="PF14520">
    <property type="entry name" value="HHH_5"/>
    <property type="match status" value="1"/>
</dbReference>
<keyword evidence="2 6" id="KW-0227">DNA damage</keyword>
<keyword evidence="3 6" id="KW-0238">DNA-binding</keyword>
<dbReference type="InterPro" id="IPR036267">
    <property type="entry name" value="RuvA_C_sf"/>
</dbReference>
<comment type="subunit">
    <text evidence="6">Homotetramer. Forms an RuvA(8)-RuvB(12)-Holliday junction (HJ) complex. HJ DNA is sandwiched between 2 RuvA tetramers; dsDNA enters through RuvA and exits via RuvB. An RuvB hexamer assembles on each DNA strand where it exits the tetramer. Each RuvB hexamer is contacted by two RuvA subunits (via domain III) on 2 adjacent RuvB subunits; this complex drives branch migration. In the full resolvosome a probable DNA-RuvA(4)-RuvB(12)-RuvC(2) complex forms which resolves the HJ.</text>
</comment>
<evidence type="ECO:0000256" key="2">
    <source>
        <dbReference type="ARBA" id="ARBA00022763"/>
    </source>
</evidence>
<feature type="domain" description="Helix-hairpin-helix DNA-binding motif class 1" evidence="7">
    <location>
        <begin position="108"/>
        <end position="127"/>
    </location>
</feature>
<dbReference type="SUPFAM" id="SSF46929">
    <property type="entry name" value="DNA helicase RuvA subunit, C-terminal domain"/>
    <property type="match status" value="1"/>
</dbReference>
<evidence type="ECO:0000256" key="6">
    <source>
        <dbReference type="HAMAP-Rule" id="MF_00031"/>
    </source>
</evidence>
<dbReference type="Gene3D" id="2.40.50.140">
    <property type="entry name" value="Nucleic acid-binding proteins"/>
    <property type="match status" value="1"/>
</dbReference>
<keyword evidence="8" id="KW-0347">Helicase</keyword>
<comment type="caution">
    <text evidence="6">Lacks conserved residue(s) required for the propagation of feature annotation.</text>
</comment>
<feature type="region of interest" description="Domain III" evidence="6">
    <location>
        <begin position="153"/>
        <end position="205"/>
    </location>
</feature>
<dbReference type="NCBIfam" id="TIGR00084">
    <property type="entry name" value="ruvA"/>
    <property type="match status" value="1"/>
</dbReference>
<comment type="caution">
    <text evidence="8">The sequence shown here is derived from an EMBL/GenBank/DDBJ whole genome shotgun (WGS) entry which is preliminary data.</text>
</comment>
<keyword evidence="5 6" id="KW-0234">DNA repair</keyword>
<keyword evidence="8" id="KW-0547">Nucleotide-binding</keyword>
<dbReference type="SUPFAM" id="SSF47781">
    <property type="entry name" value="RuvA domain 2-like"/>
    <property type="match status" value="1"/>
</dbReference>
<dbReference type="EMBL" id="JACHKA010000001">
    <property type="protein sequence ID" value="MBB5988013.1"/>
    <property type="molecule type" value="Genomic_DNA"/>
</dbReference>
<dbReference type="Pfam" id="PF01330">
    <property type="entry name" value="RuvA_N"/>
    <property type="match status" value="1"/>
</dbReference>
<organism evidence="8 9">
    <name type="scientific">Sphingobium lignivorans</name>
    <dbReference type="NCBI Taxonomy" id="2735886"/>
    <lineage>
        <taxon>Bacteria</taxon>
        <taxon>Pseudomonadati</taxon>
        <taxon>Pseudomonadota</taxon>
        <taxon>Alphaproteobacteria</taxon>
        <taxon>Sphingomonadales</taxon>
        <taxon>Sphingomonadaceae</taxon>
        <taxon>Sphingobium</taxon>
    </lineage>
</organism>